<gene>
    <name evidence="2" type="ORF">SAMN05443144_11170</name>
</gene>
<organism evidence="2 3">
    <name type="scientific">Fodinibius roseus</name>
    <dbReference type="NCBI Taxonomy" id="1194090"/>
    <lineage>
        <taxon>Bacteria</taxon>
        <taxon>Pseudomonadati</taxon>
        <taxon>Balneolota</taxon>
        <taxon>Balneolia</taxon>
        <taxon>Balneolales</taxon>
        <taxon>Balneolaceae</taxon>
        <taxon>Fodinibius</taxon>
    </lineage>
</organism>
<feature type="signal peptide" evidence="1">
    <location>
        <begin position="1"/>
        <end position="25"/>
    </location>
</feature>
<dbReference type="STRING" id="1194090.SAMN05443144_11170"/>
<evidence type="ECO:0000313" key="3">
    <source>
        <dbReference type="Proteomes" id="UP000184041"/>
    </source>
</evidence>
<evidence type="ECO:0000313" key="2">
    <source>
        <dbReference type="EMBL" id="SHF64598.1"/>
    </source>
</evidence>
<protein>
    <recommendedName>
        <fullName evidence="4">DUF3108 domain-containing protein</fullName>
    </recommendedName>
</protein>
<proteinExistence type="predicted"/>
<evidence type="ECO:0000256" key="1">
    <source>
        <dbReference type="SAM" id="SignalP"/>
    </source>
</evidence>
<dbReference type="RefSeq" id="WP_073064048.1">
    <property type="nucleotide sequence ID" value="NZ_FQUS01000011.1"/>
</dbReference>
<name>A0A1M5DC17_9BACT</name>
<reference evidence="2 3" key="1">
    <citation type="submission" date="2016-11" db="EMBL/GenBank/DDBJ databases">
        <authorList>
            <person name="Jaros S."/>
            <person name="Januszkiewicz K."/>
            <person name="Wedrychowicz H."/>
        </authorList>
    </citation>
    <scope>NUCLEOTIDE SEQUENCE [LARGE SCALE GENOMIC DNA]</scope>
    <source>
        <strain evidence="2 3">DSM 21986</strain>
    </source>
</reference>
<feature type="chain" id="PRO_5013041955" description="DUF3108 domain-containing protein" evidence="1">
    <location>
        <begin position="26"/>
        <end position="273"/>
    </location>
</feature>
<keyword evidence="3" id="KW-1185">Reference proteome</keyword>
<sequence>MTHAVKYLFLSLFALSLLVVGRAEAQQSVPAYQHPERPPTLQELLEWKETFTYNVKYSFFNLGKVQTTIVRDTTYEGEHLWWLRTKIISNSSIPFMGREENHYNTLFVETDSLPHTRLYWRDNVDEEEFNAERYDFDYDRQKVYFSKDGEPEDTLELTEPSTSGQLIFYYSRILAGTDQRYSLPVYLEGEKGYIDVHNTRKTEIREYEAFPQGVTTYYTDGNADIDGPFGFSGQFKAWYLADDLRIPVEAHARVWLGNVKIRLIDYKKEPRKQ</sequence>
<evidence type="ECO:0008006" key="4">
    <source>
        <dbReference type="Google" id="ProtNLM"/>
    </source>
</evidence>
<accession>A0A1M5DC17</accession>
<keyword evidence="1" id="KW-0732">Signal</keyword>
<dbReference type="Proteomes" id="UP000184041">
    <property type="component" value="Unassembled WGS sequence"/>
</dbReference>
<dbReference type="AlphaFoldDB" id="A0A1M5DC17"/>
<dbReference type="EMBL" id="FQUS01000011">
    <property type="protein sequence ID" value="SHF64598.1"/>
    <property type="molecule type" value="Genomic_DNA"/>
</dbReference>